<dbReference type="OrthoDB" id="6437729at2759"/>
<dbReference type="AlphaFoldDB" id="A0A4Y2PM68"/>
<comment type="caution">
    <text evidence="2">The sequence shown here is derived from an EMBL/GenBank/DDBJ whole genome shotgun (WGS) entry which is preliminary data.</text>
</comment>
<reference evidence="2 3" key="1">
    <citation type="journal article" date="2019" name="Sci. Rep.">
        <title>Orb-weaving spider Araneus ventricosus genome elucidates the spidroin gene catalogue.</title>
        <authorList>
            <person name="Kono N."/>
            <person name="Nakamura H."/>
            <person name="Ohtoshi R."/>
            <person name="Moran D.A.P."/>
            <person name="Shinohara A."/>
            <person name="Yoshida Y."/>
            <person name="Fujiwara M."/>
            <person name="Mori M."/>
            <person name="Tomita M."/>
            <person name="Arakawa K."/>
        </authorList>
    </citation>
    <scope>NUCLEOTIDE SEQUENCE [LARGE SCALE GENOMIC DNA]</scope>
</reference>
<evidence type="ECO:0000313" key="3">
    <source>
        <dbReference type="Proteomes" id="UP000499080"/>
    </source>
</evidence>
<evidence type="ECO:0000313" key="2">
    <source>
        <dbReference type="EMBL" id="GBN52384.1"/>
    </source>
</evidence>
<dbReference type="EMBL" id="BGPR01133939">
    <property type="protein sequence ID" value="GBN52384.1"/>
    <property type="molecule type" value="Genomic_DNA"/>
</dbReference>
<proteinExistence type="predicted"/>
<name>A0A4Y2PM68_ARAVE</name>
<dbReference type="Proteomes" id="UP000499080">
    <property type="component" value="Unassembled WGS sequence"/>
</dbReference>
<evidence type="ECO:0000256" key="1">
    <source>
        <dbReference type="SAM" id="MobiDB-lite"/>
    </source>
</evidence>
<protein>
    <submittedName>
        <fullName evidence="2">Uncharacterized protein</fullName>
    </submittedName>
</protein>
<accession>A0A4Y2PM68</accession>
<feature type="region of interest" description="Disordered" evidence="1">
    <location>
        <begin position="156"/>
        <end position="182"/>
    </location>
</feature>
<gene>
    <name evidence="2" type="ORF">AVEN_83645_1</name>
</gene>
<sequence>MATLNRTDTRMKLIGSDDDVLLVMQEHKDALDKEKIYYYYMPPSIWKSDERAEPMMKELYEIARKRLVFPNFKILLKRLNEVQKLVYSAKSVGEFMHVFTKSSKDHRQLTDHLDRENIEHYVLHLDTERPIKIVIKGLPIDPPIEQIKVALTAKKNGRNQPDEKKIKNQATSSNFPNSPPII</sequence>
<organism evidence="2 3">
    <name type="scientific">Araneus ventricosus</name>
    <name type="common">Orbweaver spider</name>
    <name type="synonym">Epeira ventricosa</name>
    <dbReference type="NCBI Taxonomy" id="182803"/>
    <lineage>
        <taxon>Eukaryota</taxon>
        <taxon>Metazoa</taxon>
        <taxon>Ecdysozoa</taxon>
        <taxon>Arthropoda</taxon>
        <taxon>Chelicerata</taxon>
        <taxon>Arachnida</taxon>
        <taxon>Araneae</taxon>
        <taxon>Araneomorphae</taxon>
        <taxon>Entelegynae</taxon>
        <taxon>Araneoidea</taxon>
        <taxon>Araneidae</taxon>
        <taxon>Araneus</taxon>
    </lineage>
</organism>
<keyword evidence="3" id="KW-1185">Reference proteome</keyword>